<sequence>MGKDRGRPWCCTATSWAWSAGHRQPASLHARLPRRVALFHRLLQRRRRITMEAHRLIANLPVSHQFARQDETLDNGPCCLASFSRSPKASYMSIPLLPCPNLSWFWICGLAADLIWA</sequence>
<organism evidence="1 2">
    <name type="scientific">Panicum virgatum</name>
    <name type="common">Blackwell switchgrass</name>
    <dbReference type="NCBI Taxonomy" id="38727"/>
    <lineage>
        <taxon>Eukaryota</taxon>
        <taxon>Viridiplantae</taxon>
        <taxon>Streptophyta</taxon>
        <taxon>Embryophyta</taxon>
        <taxon>Tracheophyta</taxon>
        <taxon>Spermatophyta</taxon>
        <taxon>Magnoliopsida</taxon>
        <taxon>Liliopsida</taxon>
        <taxon>Poales</taxon>
        <taxon>Poaceae</taxon>
        <taxon>PACMAD clade</taxon>
        <taxon>Panicoideae</taxon>
        <taxon>Panicodae</taxon>
        <taxon>Paniceae</taxon>
        <taxon>Panicinae</taxon>
        <taxon>Panicum</taxon>
        <taxon>Panicum sect. Hiantes</taxon>
    </lineage>
</organism>
<dbReference type="EMBL" id="CM029045">
    <property type="protein sequence ID" value="KAG2603090.1"/>
    <property type="molecule type" value="Genomic_DNA"/>
</dbReference>
<evidence type="ECO:0000313" key="1">
    <source>
        <dbReference type="EMBL" id="KAG2603090.1"/>
    </source>
</evidence>
<proteinExistence type="predicted"/>
<comment type="caution">
    <text evidence="1">The sequence shown here is derived from an EMBL/GenBank/DDBJ whole genome shotgun (WGS) entry which is preliminary data.</text>
</comment>
<dbReference type="Proteomes" id="UP000823388">
    <property type="component" value="Chromosome 5K"/>
</dbReference>
<reference evidence="1 2" key="1">
    <citation type="submission" date="2020-05" db="EMBL/GenBank/DDBJ databases">
        <title>WGS assembly of Panicum virgatum.</title>
        <authorList>
            <person name="Lovell J.T."/>
            <person name="Jenkins J."/>
            <person name="Shu S."/>
            <person name="Juenger T.E."/>
            <person name="Schmutz J."/>
        </authorList>
    </citation>
    <scope>NUCLEOTIDE SEQUENCE [LARGE SCALE GENOMIC DNA]</scope>
    <source>
        <strain evidence="2">cv. AP13</strain>
    </source>
</reference>
<evidence type="ECO:0000313" key="2">
    <source>
        <dbReference type="Proteomes" id="UP000823388"/>
    </source>
</evidence>
<name>A0A8T0SW50_PANVG</name>
<accession>A0A8T0SW50</accession>
<dbReference type="AlphaFoldDB" id="A0A8T0SW50"/>
<gene>
    <name evidence="1" type="ORF">PVAP13_5KG745450</name>
</gene>
<protein>
    <submittedName>
        <fullName evidence="1">Uncharacterized protein</fullName>
    </submittedName>
</protein>
<keyword evidence="2" id="KW-1185">Reference proteome</keyword>